<protein>
    <submittedName>
        <fullName evidence="1">Uncharacterized protein</fullName>
    </submittedName>
</protein>
<evidence type="ECO:0000313" key="2">
    <source>
        <dbReference type="Proteomes" id="UP000001307"/>
    </source>
</evidence>
<keyword evidence="2" id="KW-1185">Reference proteome</keyword>
<reference evidence="1" key="1">
    <citation type="journal article" date="2010" name="Science">
        <title>Plasticity of animal genome architecture unmasked by rapid evolution of a pelagic tunicate.</title>
        <authorList>
            <person name="Denoeud F."/>
            <person name="Henriet S."/>
            <person name="Mungpakdee S."/>
            <person name="Aury J.M."/>
            <person name="Da Silva C."/>
            <person name="Brinkmann H."/>
            <person name="Mikhaleva J."/>
            <person name="Olsen L.C."/>
            <person name="Jubin C."/>
            <person name="Canestro C."/>
            <person name="Bouquet J.M."/>
            <person name="Danks G."/>
            <person name="Poulain J."/>
            <person name="Campsteijn C."/>
            <person name="Adamski M."/>
            <person name="Cross I."/>
            <person name="Yadetie F."/>
            <person name="Muffato M."/>
            <person name="Louis A."/>
            <person name="Butcher S."/>
            <person name="Tsagkogeorga G."/>
            <person name="Konrad A."/>
            <person name="Singh S."/>
            <person name="Jensen M.F."/>
            <person name="Cong E.H."/>
            <person name="Eikeseth-Otteraa H."/>
            <person name="Noel B."/>
            <person name="Anthouard V."/>
            <person name="Porcel B.M."/>
            <person name="Kachouri-Lafond R."/>
            <person name="Nishino A."/>
            <person name="Ugolini M."/>
            <person name="Chourrout P."/>
            <person name="Nishida H."/>
            <person name="Aasland R."/>
            <person name="Huzurbazar S."/>
            <person name="Westhof E."/>
            <person name="Delsuc F."/>
            <person name="Lehrach H."/>
            <person name="Reinhardt R."/>
            <person name="Weissenbach J."/>
            <person name="Roy S.W."/>
            <person name="Artiguenave F."/>
            <person name="Postlethwait J.H."/>
            <person name="Manak J.R."/>
            <person name="Thompson E.M."/>
            <person name="Jaillon O."/>
            <person name="Du Pasquier L."/>
            <person name="Boudinot P."/>
            <person name="Liberles D.A."/>
            <person name="Volff J.N."/>
            <person name="Philippe H."/>
            <person name="Lenhard B."/>
            <person name="Roest Crollius H."/>
            <person name="Wincker P."/>
            <person name="Chourrout D."/>
        </authorList>
    </citation>
    <scope>NUCLEOTIDE SEQUENCE [LARGE SCALE GENOMIC DNA]</scope>
</reference>
<gene>
    <name evidence="1" type="ORF">GSOID_T00000707001</name>
</gene>
<name>E4WSH1_OIKDI</name>
<accession>E4WSH1</accession>
<dbReference type="InParanoid" id="E4WSH1"/>
<sequence>MRLLGFETKDDILRKEKLTANEIEEIITFKSDGEKYRKIVDDLWNGKNKIDLIDRKLFEEEFCRRQKKLVEKI</sequence>
<evidence type="ECO:0000313" key="1">
    <source>
        <dbReference type="EMBL" id="CBY20704.1"/>
    </source>
</evidence>
<organism evidence="1">
    <name type="scientific">Oikopleura dioica</name>
    <name type="common">Tunicate</name>
    <dbReference type="NCBI Taxonomy" id="34765"/>
    <lineage>
        <taxon>Eukaryota</taxon>
        <taxon>Metazoa</taxon>
        <taxon>Chordata</taxon>
        <taxon>Tunicata</taxon>
        <taxon>Appendicularia</taxon>
        <taxon>Copelata</taxon>
        <taxon>Oikopleuridae</taxon>
        <taxon>Oikopleura</taxon>
    </lineage>
</organism>
<dbReference type="EMBL" id="FN653015">
    <property type="protein sequence ID" value="CBY20704.1"/>
    <property type="molecule type" value="Genomic_DNA"/>
</dbReference>
<dbReference type="AlphaFoldDB" id="E4WSH1"/>
<proteinExistence type="predicted"/>
<dbReference type="Proteomes" id="UP000001307">
    <property type="component" value="Unassembled WGS sequence"/>
</dbReference>